<dbReference type="GO" id="GO:0016787">
    <property type="term" value="F:hydrolase activity"/>
    <property type="evidence" value="ECO:0007669"/>
    <property type="project" value="UniProtKB-KW"/>
</dbReference>
<name>A0A934U0M3_9BURK</name>
<dbReference type="Pfam" id="PF00753">
    <property type="entry name" value="Lactamase_B"/>
    <property type="match status" value="1"/>
</dbReference>
<dbReference type="Pfam" id="PF10996">
    <property type="entry name" value="Beta-Casp"/>
    <property type="match status" value="1"/>
</dbReference>
<dbReference type="AlphaFoldDB" id="A0A934U0M3"/>
<organism evidence="4 5">
    <name type="scientific">Ramlibacter ginsenosidimutans</name>
    <dbReference type="NCBI Taxonomy" id="502333"/>
    <lineage>
        <taxon>Bacteria</taxon>
        <taxon>Pseudomonadati</taxon>
        <taxon>Pseudomonadota</taxon>
        <taxon>Betaproteobacteria</taxon>
        <taxon>Burkholderiales</taxon>
        <taxon>Comamonadaceae</taxon>
        <taxon>Ramlibacter</taxon>
    </lineage>
</organism>
<evidence type="ECO:0000259" key="2">
    <source>
        <dbReference type="SMART" id="SM00849"/>
    </source>
</evidence>
<dbReference type="Gene3D" id="3.60.15.10">
    <property type="entry name" value="Ribonuclease Z/Hydroxyacylglutathione hydrolase-like"/>
    <property type="match status" value="1"/>
</dbReference>
<feature type="domain" description="Beta-Casp" evidence="3">
    <location>
        <begin position="249"/>
        <end position="368"/>
    </location>
</feature>
<comment type="caution">
    <text evidence="4">The sequence shown here is derived from an EMBL/GenBank/DDBJ whole genome shotgun (WGS) entry which is preliminary data.</text>
</comment>
<sequence>MQIQFLGATGTVTGSKYLLRSPAAAGSVLVDCGLFQGYKQLRLRNWEPLPVPAADISAIVLTHAHIDHSGYLPLLVRQGFRGRIYCSAATRDLCGILLPDSGGLQEEEAEFANRHGISKHQPALPLYTREDAVRCLEQFEPVPWHTDFQPVPWLTARLSHAGHMPGGSVVRMDDGQRSIVFSGDLGRPNDPVLRAPEPLPASDYLVVESTYGDRLHPTTDPFEQLAEVINRTSARGGTLVIPAFAVGRAQTLLHGIALLKQHRRIHNLPVYLNSPMAADALQVYRHHRPELRLSAAECDALCEAAHIVRTPDESRTLNARKGPMVLIAGSGMATGGRVIHHIQQFAPDRRNTILLVGFQAGGTRGASLAAGAATVRIHGEDVPVRAEVSRIDALSAHADAAEIEAWLRTAPQPPRRTFITHGEPPAADALRQRIERKLHWAVTVPDYLQSVTLD</sequence>
<dbReference type="SMART" id="SM01027">
    <property type="entry name" value="Beta-Casp"/>
    <property type="match status" value="1"/>
</dbReference>
<dbReference type="Gene3D" id="3.40.50.10890">
    <property type="match status" value="1"/>
</dbReference>
<dbReference type="SUPFAM" id="SSF56281">
    <property type="entry name" value="Metallo-hydrolase/oxidoreductase"/>
    <property type="match status" value="1"/>
</dbReference>
<gene>
    <name evidence="4" type="ORF">JJB11_25620</name>
</gene>
<dbReference type="PANTHER" id="PTHR11203:SF37">
    <property type="entry name" value="INTEGRATOR COMPLEX SUBUNIT 11"/>
    <property type="match status" value="1"/>
</dbReference>
<reference evidence="4" key="2">
    <citation type="submission" date="2021-01" db="EMBL/GenBank/DDBJ databases">
        <authorList>
            <person name="Kang M."/>
        </authorList>
    </citation>
    <scope>NUCLEOTIDE SEQUENCE</scope>
    <source>
        <strain evidence="4">KACC 17527</strain>
    </source>
</reference>
<dbReference type="CDD" id="cd16295">
    <property type="entry name" value="TTHA0252-CPSF-like_MBL-fold"/>
    <property type="match status" value="1"/>
</dbReference>
<dbReference type="RefSeq" id="WP_201178135.1">
    <property type="nucleotide sequence ID" value="NZ_JAEPWM010000023.1"/>
</dbReference>
<dbReference type="EMBL" id="JAEPWM010000023">
    <property type="protein sequence ID" value="MBK6009492.1"/>
    <property type="molecule type" value="Genomic_DNA"/>
</dbReference>
<dbReference type="InterPro" id="IPR011108">
    <property type="entry name" value="RMMBL"/>
</dbReference>
<keyword evidence="5" id="KW-1185">Reference proteome</keyword>
<accession>A0A934U0M3</accession>
<dbReference type="SMART" id="SM00849">
    <property type="entry name" value="Lactamase_B"/>
    <property type="match status" value="1"/>
</dbReference>
<evidence type="ECO:0000259" key="3">
    <source>
        <dbReference type="SMART" id="SM01027"/>
    </source>
</evidence>
<reference evidence="4" key="1">
    <citation type="journal article" date="2012" name="J. Microbiol. Biotechnol.">
        <title>Ramlibacter ginsenosidimutans sp. nov., with ginsenoside-converting activity.</title>
        <authorList>
            <person name="Wang L."/>
            <person name="An D.S."/>
            <person name="Kim S.G."/>
            <person name="Jin F.X."/>
            <person name="Kim S.C."/>
            <person name="Lee S.T."/>
            <person name="Im W.T."/>
        </authorList>
    </citation>
    <scope>NUCLEOTIDE SEQUENCE</scope>
    <source>
        <strain evidence="4">KACC 17527</strain>
    </source>
</reference>
<proteinExistence type="predicted"/>
<dbReference type="InterPro" id="IPR050698">
    <property type="entry name" value="MBL"/>
</dbReference>
<evidence type="ECO:0000256" key="1">
    <source>
        <dbReference type="ARBA" id="ARBA00022801"/>
    </source>
</evidence>
<dbReference type="Pfam" id="PF07521">
    <property type="entry name" value="RMMBL"/>
    <property type="match status" value="1"/>
</dbReference>
<protein>
    <submittedName>
        <fullName evidence="4">MBL fold metallo-hydrolase</fullName>
    </submittedName>
</protein>
<keyword evidence="1" id="KW-0378">Hydrolase</keyword>
<evidence type="ECO:0000313" key="5">
    <source>
        <dbReference type="Proteomes" id="UP000630528"/>
    </source>
</evidence>
<dbReference type="GO" id="GO:0004521">
    <property type="term" value="F:RNA endonuclease activity"/>
    <property type="evidence" value="ECO:0007669"/>
    <property type="project" value="TreeGrafter"/>
</dbReference>
<feature type="domain" description="Metallo-beta-lactamase" evidence="2">
    <location>
        <begin position="13"/>
        <end position="244"/>
    </location>
</feature>
<dbReference type="InterPro" id="IPR001279">
    <property type="entry name" value="Metallo-B-lactamas"/>
</dbReference>
<evidence type="ECO:0000313" key="4">
    <source>
        <dbReference type="EMBL" id="MBK6009492.1"/>
    </source>
</evidence>
<dbReference type="InterPro" id="IPR036866">
    <property type="entry name" value="RibonucZ/Hydroxyglut_hydro"/>
</dbReference>
<dbReference type="Proteomes" id="UP000630528">
    <property type="component" value="Unassembled WGS sequence"/>
</dbReference>
<dbReference type="PANTHER" id="PTHR11203">
    <property type="entry name" value="CLEAVAGE AND POLYADENYLATION SPECIFICITY FACTOR FAMILY MEMBER"/>
    <property type="match status" value="1"/>
</dbReference>
<dbReference type="InterPro" id="IPR022712">
    <property type="entry name" value="Beta_Casp"/>
</dbReference>